<keyword evidence="3" id="KW-1185">Reference proteome</keyword>
<protein>
    <submittedName>
        <fullName evidence="1 2">Uncharacterized protein</fullName>
    </submittedName>
</protein>
<evidence type="ECO:0000313" key="1">
    <source>
        <dbReference type="EMBL" id="EJT70200.1"/>
    </source>
</evidence>
<reference evidence="2" key="4">
    <citation type="journal article" date="2015" name="G3 (Bethesda)">
        <title>Genome sequences of three phytopathogenic species of the Magnaporthaceae family of fungi.</title>
        <authorList>
            <person name="Okagaki L.H."/>
            <person name="Nunes C.C."/>
            <person name="Sailsbery J."/>
            <person name="Clay B."/>
            <person name="Brown D."/>
            <person name="John T."/>
            <person name="Oh Y."/>
            <person name="Young N."/>
            <person name="Fitzgerald M."/>
            <person name="Haas B.J."/>
            <person name="Zeng Q."/>
            <person name="Young S."/>
            <person name="Adiconis X."/>
            <person name="Fan L."/>
            <person name="Levin J.Z."/>
            <person name="Mitchell T.K."/>
            <person name="Okubara P.A."/>
            <person name="Farman M.L."/>
            <person name="Kohn L.M."/>
            <person name="Birren B."/>
            <person name="Ma L.-J."/>
            <person name="Dean R.A."/>
        </authorList>
    </citation>
    <scope>NUCLEOTIDE SEQUENCE</scope>
    <source>
        <strain evidence="2">R3-111a-1</strain>
    </source>
</reference>
<reference evidence="1" key="2">
    <citation type="submission" date="2010-07" db="EMBL/GenBank/DDBJ databases">
        <authorList>
            <consortium name="The Broad Institute Genome Sequencing Platform"/>
            <consortium name="Broad Institute Genome Sequencing Center for Infectious Disease"/>
            <person name="Ma L.-J."/>
            <person name="Dead R."/>
            <person name="Young S."/>
            <person name="Zeng Q."/>
            <person name="Koehrsen M."/>
            <person name="Alvarado L."/>
            <person name="Berlin A."/>
            <person name="Chapman S.B."/>
            <person name="Chen Z."/>
            <person name="Freedman E."/>
            <person name="Gellesch M."/>
            <person name="Goldberg J."/>
            <person name="Griggs A."/>
            <person name="Gujja S."/>
            <person name="Heilman E.R."/>
            <person name="Heiman D."/>
            <person name="Hepburn T."/>
            <person name="Howarth C."/>
            <person name="Jen D."/>
            <person name="Larson L."/>
            <person name="Mehta T."/>
            <person name="Neiman D."/>
            <person name="Pearson M."/>
            <person name="Roberts A."/>
            <person name="Saif S."/>
            <person name="Shea T."/>
            <person name="Shenoy N."/>
            <person name="Sisk P."/>
            <person name="Stolte C."/>
            <person name="Sykes S."/>
            <person name="Walk T."/>
            <person name="White J."/>
            <person name="Yandava C."/>
            <person name="Haas B."/>
            <person name="Nusbaum C."/>
            <person name="Birren B."/>
        </authorList>
    </citation>
    <scope>NUCLEOTIDE SEQUENCE</scope>
    <source>
        <strain evidence="1">R3-111a-1</strain>
    </source>
</reference>
<evidence type="ECO:0000313" key="2">
    <source>
        <dbReference type="EnsemblFungi" id="EJT70200"/>
    </source>
</evidence>
<dbReference type="EnsemblFungi" id="EJT70200">
    <property type="protein sequence ID" value="EJT70200"/>
    <property type="gene ID" value="GGTG_12373"/>
</dbReference>
<dbReference type="HOGENOM" id="CLU_054419_2_0_1"/>
<dbReference type="Gene3D" id="3.40.220.10">
    <property type="entry name" value="Leucine Aminopeptidase, subunit E, domain 1"/>
    <property type="match status" value="1"/>
</dbReference>
<dbReference type="FunCoup" id="J3PFU8">
    <property type="interactions" value="6"/>
</dbReference>
<dbReference type="RefSeq" id="XP_009228534.1">
    <property type="nucleotide sequence ID" value="XM_009230270.1"/>
</dbReference>
<sequence>MSRPARFALSHAHLAIADIPAGAVVVHAANGLGTWGSGVAAALRASFPAAYRVYADFCAAAKVRPDDRWPARDAVAGRCLLIPPQPGDVRRGGPAVTIACVFTSFGYGRPDAGTGKPGRDPAGVILDQTSQALADLRLQLDEAAGTGEPVAVYSPRFNSGAFKVPWERTASLIVDRFDGWDGSWVVFDPPP</sequence>
<proteinExistence type="predicted"/>
<dbReference type="STRING" id="644352.J3PFU8"/>
<dbReference type="SUPFAM" id="SSF52949">
    <property type="entry name" value="Macro domain-like"/>
    <property type="match status" value="1"/>
</dbReference>
<dbReference type="InterPro" id="IPR043472">
    <property type="entry name" value="Macro_dom-like"/>
</dbReference>
<dbReference type="VEuPathDB" id="FungiDB:GGTG_12373"/>
<evidence type="ECO:0000313" key="3">
    <source>
        <dbReference type="Proteomes" id="UP000006039"/>
    </source>
</evidence>
<dbReference type="Proteomes" id="UP000006039">
    <property type="component" value="Unassembled WGS sequence"/>
</dbReference>
<accession>J3PFU8</accession>
<gene>
    <name evidence="2" type="primary">20352831</name>
    <name evidence="1" type="ORF">GGTG_12373</name>
</gene>
<reference evidence="3" key="1">
    <citation type="submission" date="2010-07" db="EMBL/GenBank/DDBJ databases">
        <title>The genome sequence of Gaeumannomyces graminis var. tritici strain R3-111a-1.</title>
        <authorList>
            <consortium name="The Broad Institute Genome Sequencing Platform"/>
            <person name="Ma L.-J."/>
            <person name="Dead R."/>
            <person name="Young S."/>
            <person name="Zeng Q."/>
            <person name="Koehrsen M."/>
            <person name="Alvarado L."/>
            <person name="Berlin A."/>
            <person name="Chapman S.B."/>
            <person name="Chen Z."/>
            <person name="Freedman E."/>
            <person name="Gellesch M."/>
            <person name="Goldberg J."/>
            <person name="Griggs A."/>
            <person name="Gujja S."/>
            <person name="Heilman E.R."/>
            <person name="Heiman D."/>
            <person name="Hepburn T."/>
            <person name="Howarth C."/>
            <person name="Jen D."/>
            <person name="Larson L."/>
            <person name="Mehta T."/>
            <person name="Neiman D."/>
            <person name="Pearson M."/>
            <person name="Roberts A."/>
            <person name="Saif S."/>
            <person name="Shea T."/>
            <person name="Shenoy N."/>
            <person name="Sisk P."/>
            <person name="Stolte C."/>
            <person name="Sykes S."/>
            <person name="Walk T."/>
            <person name="White J."/>
            <person name="Yandava C."/>
            <person name="Haas B."/>
            <person name="Nusbaum C."/>
            <person name="Birren B."/>
        </authorList>
    </citation>
    <scope>NUCLEOTIDE SEQUENCE [LARGE SCALE GENOMIC DNA]</scope>
    <source>
        <strain evidence="3">R3-111a-1</strain>
    </source>
</reference>
<name>J3PFU8_GAET3</name>
<dbReference type="EMBL" id="GL385402">
    <property type="protein sequence ID" value="EJT70200.1"/>
    <property type="molecule type" value="Genomic_DNA"/>
</dbReference>
<organism evidence="1">
    <name type="scientific">Gaeumannomyces tritici (strain R3-111a-1)</name>
    <name type="common">Wheat and barley take-all root rot fungus</name>
    <name type="synonym">Gaeumannomyces graminis var. tritici</name>
    <dbReference type="NCBI Taxonomy" id="644352"/>
    <lineage>
        <taxon>Eukaryota</taxon>
        <taxon>Fungi</taxon>
        <taxon>Dikarya</taxon>
        <taxon>Ascomycota</taxon>
        <taxon>Pezizomycotina</taxon>
        <taxon>Sordariomycetes</taxon>
        <taxon>Sordariomycetidae</taxon>
        <taxon>Magnaporthales</taxon>
        <taxon>Magnaporthaceae</taxon>
        <taxon>Gaeumannomyces</taxon>
    </lineage>
</organism>
<dbReference type="eggNOG" id="ENOG502S60W">
    <property type="taxonomic scope" value="Eukaryota"/>
</dbReference>
<dbReference type="OrthoDB" id="2155246at2759"/>
<reference evidence="2" key="5">
    <citation type="submission" date="2018-04" db="UniProtKB">
        <authorList>
            <consortium name="EnsemblFungi"/>
        </authorList>
    </citation>
    <scope>IDENTIFICATION</scope>
    <source>
        <strain evidence="2">R3-111a-1</strain>
    </source>
</reference>
<dbReference type="GeneID" id="20352831"/>
<reference evidence="1" key="3">
    <citation type="submission" date="2010-09" db="EMBL/GenBank/DDBJ databases">
        <title>Annotation of Gaeumannomyces graminis var. tritici R3-111a-1.</title>
        <authorList>
            <consortium name="The Broad Institute Genome Sequencing Platform"/>
            <person name="Ma L.-J."/>
            <person name="Dead R."/>
            <person name="Young S.K."/>
            <person name="Zeng Q."/>
            <person name="Gargeya S."/>
            <person name="Fitzgerald M."/>
            <person name="Haas B."/>
            <person name="Abouelleil A."/>
            <person name="Alvarado L."/>
            <person name="Arachchi H.M."/>
            <person name="Berlin A."/>
            <person name="Brown A."/>
            <person name="Chapman S.B."/>
            <person name="Chen Z."/>
            <person name="Dunbar C."/>
            <person name="Freedman E."/>
            <person name="Gearin G."/>
            <person name="Gellesch M."/>
            <person name="Goldberg J."/>
            <person name="Griggs A."/>
            <person name="Gujja S."/>
            <person name="Heiman D."/>
            <person name="Howarth C."/>
            <person name="Larson L."/>
            <person name="Lui A."/>
            <person name="MacDonald P.J.P."/>
            <person name="Mehta T."/>
            <person name="Montmayeur A."/>
            <person name="Murphy C."/>
            <person name="Neiman D."/>
            <person name="Pearson M."/>
            <person name="Priest M."/>
            <person name="Roberts A."/>
            <person name="Saif S."/>
            <person name="Shea T."/>
            <person name="Shenoy N."/>
            <person name="Sisk P."/>
            <person name="Stolte C."/>
            <person name="Sykes S."/>
            <person name="Yandava C."/>
            <person name="Wortman J."/>
            <person name="Nusbaum C."/>
            <person name="Birren B."/>
        </authorList>
    </citation>
    <scope>NUCLEOTIDE SEQUENCE</scope>
    <source>
        <strain evidence="1">R3-111a-1</strain>
    </source>
</reference>
<dbReference type="AlphaFoldDB" id="J3PFU8"/>